<comment type="caution">
    <text evidence="3">The sequence shown here is derived from an EMBL/GenBank/DDBJ whole genome shotgun (WGS) entry which is preliminary data.</text>
</comment>
<evidence type="ECO:0000313" key="4">
    <source>
        <dbReference type="Proteomes" id="UP001228376"/>
    </source>
</evidence>
<reference evidence="3 4" key="1">
    <citation type="submission" date="2023-10" db="EMBL/GenBank/DDBJ databases">
        <title>179-bfca-hs.</title>
        <authorList>
            <person name="Miliotis G."/>
            <person name="Sengupta P."/>
            <person name="Hameed A."/>
            <person name="Chuvochina M."/>
            <person name="Mcdonagh F."/>
            <person name="Simpson A.C."/>
            <person name="Singh N.K."/>
            <person name="Rekha P.D."/>
            <person name="Raman K."/>
            <person name="Hugenholtz P."/>
            <person name="Venkateswaran K."/>
        </authorList>
    </citation>
    <scope>NUCLEOTIDE SEQUENCE [LARGE SCALE GENOMIC DNA]</scope>
    <source>
        <strain evidence="3 4">179-BFC-A-HS</strain>
    </source>
</reference>
<evidence type="ECO:0000313" key="3">
    <source>
        <dbReference type="EMBL" id="MDY0405255.1"/>
    </source>
</evidence>
<organism evidence="3 4">
    <name type="scientific">Tigheibacillus jepli</name>
    <dbReference type="NCBI Taxonomy" id="3035914"/>
    <lineage>
        <taxon>Bacteria</taxon>
        <taxon>Bacillati</taxon>
        <taxon>Bacillota</taxon>
        <taxon>Bacilli</taxon>
        <taxon>Bacillales</taxon>
        <taxon>Bacillaceae</taxon>
        <taxon>Tigheibacillus</taxon>
    </lineage>
</organism>
<keyword evidence="2" id="KW-0812">Transmembrane</keyword>
<gene>
    <name evidence="3" type="ORF">P5G51_007415</name>
</gene>
<evidence type="ECO:0000256" key="1">
    <source>
        <dbReference type="SAM" id="MobiDB-lite"/>
    </source>
</evidence>
<proteinExistence type="predicted"/>
<feature type="region of interest" description="Disordered" evidence="1">
    <location>
        <begin position="48"/>
        <end position="67"/>
    </location>
</feature>
<protein>
    <submittedName>
        <fullName evidence="3">Uncharacterized protein</fullName>
    </submittedName>
</protein>
<dbReference type="Proteomes" id="UP001228376">
    <property type="component" value="Unassembled WGS sequence"/>
</dbReference>
<dbReference type="EMBL" id="JAROCA020000001">
    <property type="protein sequence ID" value="MDY0405255.1"/>
    <property type="molecule type" value="Genomic_DNA"/>
</dbReference>
<dbReference type="RefSeq" id="WP_306065654.1">
    <property type="nucleotide sequence ID" value="NZ_JAROCA020000001.1"/>
</dbReference>
<keyword evidence="2" id="KW-0472">Membrane</keyword>
<feature type="transmembrane region" description="Helical" evidence="2">
    <location>
        <begin position="14"/>
        <end position="36"/>
    </location>
</feature>
<evidence type="ECO:0000256" key="2">
    <source>
        <dbReference type="SAM" id="Phobius"/>
    </source>
</evidence>
<sequence>MMEFLYFPDDKSEYLPAVIVLLLFMIGAVIMMYILIKKSKKEEKQFNHAYRPENRLTKNNEQHGHTK</sequence>
<accession>A0ABU5CG22</accession>
<keyword evidence="4" id="KW-1185">Reference proteome</keyword>
<keyword evidence="2" id="KW-1133">Transmembrane helix</keyword>
<name>A0ABU5CG22_9BACI</name>